<feature type="region of interest" description="Disordered" evidence="1">
    <location>
        <begin position="515"/>
        <end position="575"/>
    </location>
</feature>
<sequence>MPRPSNTGRSRTGSMPGSSGPPGSTGLPQSLPPLPRDALTMPGNDDPVPASRGPRSVNEVPEAQGPADPALAVAQAMSSRSDEFTLRELEAQVRILQSSQVNLIQDITKLRTRFDDADVRDVSNDVRVLRADVNTVMEGRKVLGTLLQEVAERLNRLADRLETVEQTIIHDAVPPGAPVSEGSRKWHRAMDCHRRKKVKMEEDLSSSSSSESDVRSHGFSSSSSDAEPNHRSRASRSKYTEATHGAVRTREKGRKHLGLKELKPTNLLYRRLLSYRYYRLEDSSMERTPRGTGRLKDCIKRLELTLRKHQFTGEDPILILDFLARFVAEADILGMSEAQAYIALPYFLRGMAEDQFNSVRGSSRATEGGVTCWPEAVQYLLRSYATGNAIQAAILALRDTRQKSEESETAYSTRLTKAFHRCGNVYSAQERCTMFVDGLDPTIRTLVARHREDRRRITYLELVQFAQAEGDALRARKGTKHRSGKVLHLEARQVPSPPLTRRTDHGMYDNMHLLQSDSSVPTTELPSTTEPSTGDVDPAMYAGNHVPGLTVPYSSGTRTQRPGWKDPYPPRSDRRPHIADQLRHIICHLCYKPGHVSTNCYLLMKDMAKVIVNYEALTPAEKERVPASAYLRARSVFPRNIADFQSQDAGTQPPQGGSTAAVAGSANPQGSSEAQKN</sequence>
<feature type="compositionally biased region" description="Basic and acidic residues" evidence="1">
    <location>
        <begin position="182"/>
        <end position="192"/>
    </location>
</feature>
<protein>
    <recommendedName>
        <fullName evidence="4">Retrotransposon gag domain-containing protein</fullName>
    </recommendedName>
</protein>
<comment type="caution">
    <text evidence="2">The sequence shown here is derived from an EMBL/GenBank/DDBJ whole genome shotgun (WGS) entry which is preliminary data.</text>
</comment>
<feature type="compositionally biased region" description="Low complexity" evidence="1">
    <location>
        <begin position="518"/>
        <end position="533"/>
    </location>
</feature>
<feature type="region of interest" description="Disordered" evidence="1">
    <location>
        <begin position="642"/>
        <end position="677"/>
    </location>
</feature>
<feature type="compositionally biased region" description="Polar residues" evidence="1">
    <location>
        <begin position="666"/>
        <end position="677"/>
    </location>
</feature>
<gene>
    <name evidence="2" type="ORF">BWQ96_07965</name>
</gene>
<evidence type="ECO:0000313" key="2">
    <source>
        <dbReference type="EMBL" id="PXF42330.1"/>
    </source>
</evidence>
<feature type="region of interest" description="Disordered" evidence="1">
    <location>
        <begin position="1"/>
        <end position="69"/>
    </location>
</feature>
<feature type="compositionally biased region" description="Polar residues" evidence="1">
    <location>
        <begin position="643"/>
        <end position="658"/>
    </location>
</feature>
<evidence type="ECO:0000313" key="3">
    <source>
        <dbReference type="Proteomes" id="UP000247409"/>
    </source>
</evidence>
<evidence type="ECO:0000256" key="1">
    <source>
        <dbReference type="SAM" id="MobiDB-lite"/>
    </source>
</evidence>
<reference evidence="2 3" key="1">
    <citation type="journal article" date="2018" name="Mol. Biol. Evol.">
        <title>Analysis of the draft genome of the red seaweed Gracilariopsis chorda provides insights into genome size evolution in Rhodophyta.</title>
        <authorList>
            <person name="Lee J."/>
            <person name="Yang E.C."/>
            <person name="Graf L."/>
            <person name="Yang J.H."/>
            <person name="Qiu H."/>
            <person name="Zel Zion U."/>
            <person name="Chan C.X."/>
            <person name="Stephens T.G."/>
            <person name="Weber A.P.M."/>
            <person name="Boo G.H."/>
            <person name="Boo S.M."/>
            <person name="Kim K.M."/>
            <person name="Shin Y."/>
            <person name="Jung M."/>
            <person name="Lee S.J."/>
            <person name="Yim H.S."/>
            <person name="Lee J.H."/>
            <person name="Bhattacharya D."/>
            <person name="Yoon H.S."/>
        </authorList>
    </citation>
    <scope>NUCLEOTIDE SEQUENCE [LARGE SCALE GENOMIC DNA]</scope>
    <source>
        <strain evidence="2 3">SKKU-2015</strain>
        <tissue evidence="2">Whole body</tissue>
    </source>
</reference>
<feature type="compositionally biased region" description="Low complexity" evidence="1">
    <location>
        <begin position="7"/>
        <end position="29"/>
    </location>
</feature>
<dbReference type="Proteomes" id="UP000247409">
    <property type="component" value="Unassembled WGS sequence"/>
</dbReference>
<name>A0A2V3IMI9_9FLOR</name>
<dbReference type="AlphaFoldDB" id="A0A2V3IMI9"/>
<evidence type="ECO:0008006" key="4">
    <source>
        <dbReference type="Google" id="ProtNLM"/>
    </source>
</evidence>
<keyword evidence="3" id="KW-1185">Reference proteome</keyword>
<organism evidence="2 3">
    <name type="scientific">Gracilariopsis chorda</name>
    <dbReference type="NCBI Taxonomy" id="448386"/>
    <lineage>
        <taxon>Eukaryota</taxon>
        <taxon>Rhodophyta</taxon>
        <taxon>Florideophyceae</taxon>
        <taxon>Rhodymeniophycidae</taxon>
        <taxon>Gracilariales</taxon>
        <taxon>Gracilariaceae</taxon>
        <taxon>Gracilariopsis</taxon>
    </lineage>
</organism>
<dbReference type="OrthoDB" id="10863at2759"/>
<proteinExistence type="predicted"/>
<accession>A0A2V3IMI9</accession>
<feature type="region of interest" description="Disordered" evidence="1">
    <location>
        <begin position="172"/>
        <end position="254"/>
    </location>
</feature>
<dbReference type="EMBL" id="NBIV01000168">
    <property type="protein sequence ID" value="PXF42330.1"/>
    <property type="molecule type" value="Genomic_DNA"/>
</dbReference>